<dbReference type="SUPFAM" id="SSF82199">
    <property type="entry name" value="SET domain"/>
    <property type="match status" value="1"/>
</dbReference>
<dbReference type="Pfam" id="PF00855">
    <property type="entry name" value="PWWP"/>
    <property type="match status" value="1"/>
</dbReference>
<evidence type="ECO:0000256" key="10">
    <source>
        <dbReference type="SAM" id="MobiDB-lite"/>
    </source>
</evidence>
<feature type="domain" description="Post-SET" evidence="13">
    <location>
        <begin position="1032"/>
        <end position="1048"/>
    </location>
</feature>
<dbReference type="GO" id="GO:0000785">
    <property type="term" value="C:chromatin"/>
    <property type="evidence" value="ECO:0007669"/>
    <property type="project" value="TreeGrafter"/>
</dbReference>
<evidence type="ECO:0000256" key="1">
    <source>
        <dbReference type="ARBA" id="ARBA00004123"/>
    </source>
</evidence>
<dbReference type="SMART" id="SM00541">
    <property type="entry name" value="FYRN"/>
    <property type="match status" value="1"/>
</dbReference>
<dbReference type="GO" id="GO:0008270">
    <property type="term" value="F:zinc ion binding"/>
    <property type="evidence" value="ECO:0007669"/>
    <property type="project" value="UniProtKB-KW"/>
</dbReference>
<evidence type="ECO:0000313" key="16">
    <source>
        <dbReference type="Proteomes" id="UP000257109"/>
    </source>
</evidence>
<dbReference type="CDD" id="cd20142">
    <property type="entry name" value="PWWP_AtATX1-like"/>
    <property type="match status" value="1"/>
</dbReference>
<keyword evidence="5" id="KW-0479">Metal-binding</keyword>
<keyword evidence="8" id="KW-0156">Chromatin regulator</keyword>
<name>A0A371HKN4_MUCPR</name>
<dbReference type="PROSITE" id="PS50812">
    <property type="entry name" value="PWWP"/>
    <property type="match status" value="1"/>
</dbReference>
<keyword evidence="16" id="KW-1185">Reference proteome</keyword>
<dbReference type="InterPro" id="IPR003616">
    <property type="entry name" value="Post-SET_dom"/>
</dbReference>
<dbReference type="FunFam" id="2.170.270.10:FF:000040">
    <property type="entry name" value="Histone-lysine N-methyltransferase"/>
    <property type="match status" value="1"/>
</dbReference>
<evidence type="ECO:0000259" key="13">
    <source>
        <dbReference type="PROSITE" id="PS50868"/>
    </source>
</evidence>
<accession>A0A371HKN4</accession>
<dbReference type="SMART" id="SM00293">
    <property type="entry name" value="PWWP"/>
    <property type="match status" value="1"/>
</dbReference>
<evidence type="ECO:0000256" key="8">
    <source>
        <dbReference type="ARBA" id="ARBA00022853"/>
    </source>
</evidence>
<keyword evidence="3" id="KW-0808">Transferase</keyword>
<proteinExistence type="predicted"/>
<dbReference type="InterPro" id="IPR003889">
    <property type="entry name" value="FYrich_C"/>
</dbReference>
<dbReference type="Gene3D" id="2.170.270.10">
    <property type="entry name" value="SET domain"/>
    <property type="match status" value="1"/>
</dbReference>
<dbReference type="Pfam" id="PF05964">
    <property type="entry name" value="FYRN"/>
    <property type="match status" value="1"/>
</dbReference>
<dbReference type="InterPro" id="IPR050701">
    <property type="entry name" value="Histone_Mod_Regulator"/>
</dbReference>
<evidence type="ECO:0000256" key="6">
    <source>
        <dbReference type="ARBA" id="ARBA00022771"/>
    </source>
</evidence>
<dbReference type="InterPro" id="IPR046341">
    <property type="entry name" value="SET_dom_sf"/>
</dbReference>
<organism evidence="15 16">
    <name type="scientific">Mucuna pruriens</name>
    <name type="common">Velvet bean</name>
    <name type="synonym">Dolichos pruriens</name>
    <dbReference type="NCBI Taxonomy" id="157652"/>
    <lineage>
        <taxon>Eukaryota</taxon>
        <taxon>Viridiplantae</taxon>
        <taxon>Streptophyta</taxon>
        <taxon>Embryophyta</taxon>
        <taxon>Tracheophyta</taxon>
        <taxon>Spermatophyta</taxon>
        <taxon>Magnoliopsida</taxon>
        <taxon>eudicotyledons</taxon>
        <taxon>Gunneridae</taxon>
        <taxon>Pentapetalae</taxon>
        <taxon>rosids</taxon>
        <taxon>fabids</taxon>
        <taxon>Fabales</taxon>
        <taxon>Fabaceae</taxon>
        <taxon>Papilionoideae</taxon>
        <taxon>50 kb inversion clade</taxon>
        <taxon>NPAAA clade</taxon>
        <taxon>indigoferoid/millettioid clade</taxon>
        <taxon>Phaseoleae</taxon>
        <taxon>Mucuna</taxon>
    </lineage>
</organism>
<keyword evidence="4" id="KW-0949">S-adenosyl-L-methionine</keyword>
<comment type="subcellular location">
    <subcellularLocation>
        <location evidence="1">Nucleus</location>
    </subcellularLocation>
</comment>
<dbReference type="InterPro" id="IPR041956">
    <property type="entry name" value="ATX1/2_ePHD"/>
</dbReference>
<dbReference type="PANTHER" id="PTHR13793">
    <property type="entry name" value="PHD FINGER PROTEINS"/>
    <property type="match status" value="1"/>
</dbReference>
<dbReference type="EMBL" id="QJKJ01002320">
    <property type="protein sequence ID" value="RDY03356.1"/>
    <property type="molecule type" value="Genomic_DNA"/>
</dbReference>
<dbReference type="InterPro" id="IPR047365">
    <property type="entry name" value="Tudor_AtPTM-like"/>
</dbReference>
<dbReference type="STRING" id="157652.A0A371HKN4"/>
<dbReference type="GO" id="GO:0040029">
    <property type="term" value="P:epigenetic regulation of gene expression"/>
    <property type="evidence" value="ECO:0007669"/>
    <property type="project" value="UniProtKB-ARBA"/>
</dbReference>
<dbReference type="Pfam" id="PF13832">
    <property type="entry name" value="zf-HC5HC2H_2"/>
    <property type="match status" value="1"/>
</dbReference>
<keyword evidence="9" id="KW-0539">Nucleus</keyword>
<evidence type="ECO:0000256" key="3">
    <source>
        <dbReference type="ARBA" id="ARBA00022679"/>
    </source>
</evidence>
<dbReference type="PROSITE" id="PS51805">
    <property type="entry name" value="EPHD"/>
    <property type="match status" value="1"/>
</dbReference>
<dbReference type="Pfam" id="PF21743">
    <property type="entry name" value="PTM_DIR17_Tudor"/>
    <property type="match status" value="1"/>
</dbReference>
<dbReference type="AlphaFoldDB" id="A0A371HKN4"/>
<protein>
    <submittedName>
        <fullName evidence="15">Histone-lysine N-methyltransferase ATX2</fullName>
    </submittedName>
</protein>
<dbReference type="InterPro" id="IPR001214">
    <property type="entry name" value="SET_dom"/>
</dbReference>
<dbReference type="SMART" id="SM00317">
    <property type="entry name" value="SET"/>
    <property type="match status" value="1"/>
</dbReference>
<comment type="caution">
    <text evidence="15">The sequence shown here is derived from an EMBL/GenBank/DDBJ whole genome shotgun (WGS) entry which is preliminary data.</text>
</comment>
<dbReference type="GO" id="GO:0042800">
    <property type="term" value="F:histone H3K4 methyltransferase activity"/>
    <property type="evidence" value="ECO:0007669"/>
    <property type="project" value="UniProtKB-ARBA"/>
</dbReference>
<dbReference type="CDD" id="cd20404">
    <property type="entry name" value="Tudor_Agenet_AtEML-like"/>
    <property type="match status" value="1"/>
</dbReference>
<evidence type="ECO:0000256" key="5">
    <source>
        <dbReference type="ARBA" id="ARBA00022723"/>
    </source>
</evidence>
<dbReference type="InterPro" id="IPR003888">
    <property type="entry name" value="FYrich_N"/>
</dbReference>
<reference evidence="15" key="1">
    <citation type="submission" date="2018-05" db="EMBL/GenBank/DDBJ databases">
        <title>Draft genome of Mucuna pruriens seed.</title>
        <authorList>
            <person name="Nnadi N.E."/>
            <person name="Vos R."/>
            <person name="Hasami M.H."/>
            <person name="Devisetty U.K."/>
            <person name="Aguiy J.C."/>
        </authorList>
    </citation>
    <scope>NUCLEOTIDE SEQUENCE [LARGE SCALE GENOMIC DNA]</scope>
    <source>
        <strain evidence="15">JCA_2017</strain>
    </source>
</reference>
<dbReference type="GO" id="GO:0048188">
    <property type="term" value="C:Set1C/COMPASS complex"/>
    <property type="evidence" value="ECO:0007669"/>
    <property type="project" value="UniProtKB-ARBA"/>
</dbReference>
<dbReference type="FunFam" id="3.30.40.10:FF:000293">
    <property type="entry name" value="Histone-lysine N-methyltransferase"/>
    <property type="match status" value="1"/>
</dbReference>
<dbReference type="InterPro" id="IPR013083">
    <property type="entry name" value="Znf_RING/FYVE/PHD"/>
</dbReference>
<evidence type="ECO:0000259" key="12">
    <source>
        <dbReference type="PROSITE" id="PS50812"/>
    </source>
</evidence>
<dbReference type="SMART" id="SM00542">
    <property type="entry name" value="FYRC"/>
    <property type="match status" value="1"/>
</dbReference>
<feature type="domain" description="SET" evidence="11">
    <location>
        <begin position="908"/>
        <end position="1026"/>
    </location>
</feature>
<dbReference type="Gene3D" id="3.30.40.10">
    <property type="entry name" value="Zinc/RING finger domain, C3HC4 (zinc finger)"/>
    <property type="match status" value="1"/>
</dbReference>
<dbReference type="SUPFAM" id="SSF63748">
    <property type="entry name" value="Tudor/PWWP/MBT"/>
    <property type="match status" value="1"/>
</dbReference>
<dbReference type="Gene3D" id="2.30.30.140">
    <property type="match status" value="2"/>
</dbReference>
<evidence type="ECO:0000313" key="15">
    <source>
        <dbReference type="EMBL" id="RDY03356.1"/>
    </source>
</evidence>
<dbReference type="PROSITE" id="PS51542">
    <property type="entry name" value="FYRN"/>
    <property type="match status" value="1"/>
</dbReference>
<keyword evidence="7" id="KW-0862">Zinc</keyword>
<keyword evidence="2" id="KW-0489">Methyltransferase</keyword>
<evidence type="ECO:0000256" key="2">
    <source>
        <dbReference type="ARBA" id="ARBA00022603"/>
    </source>
</evidence>
<evidence type="ECO:0000259" key="14">
    <source>
        <dbReference type="PROSITE" id="PS51805"/>
    </source>
</evidence>
<gene>
    <name evidence="15" type="primary">ATX2</name>
    <name evidence="15" type="ORF">CR513_13064</name>
</gene>
<sequence length="1072" mass="120033">MAAAFQEGGGEEDATIDVHTTRGTPIRYLPLDHLYSATSPCRVTASGSSNVMSKKVKARKLTHSHFNHAAQPSPLDHHNKKMTASQPPKPPLLFVYTRRRKRHSSSAASFYDSLVGRAEPGDADPENEKKLLKKRKIGSTELERLGVDLNAAIGDIDGPRLRECRNQFGNSGAAGNAKCGSLENLPKVLHESRAVKKWVGLSFDNADLEAFVGLRCKVYWPMDLKAYTGYVRSYDKETKIHYVKYDDGDEENLILSNENIRFHVSRDEMKRLKLNFAKVRDSNVSDYDVEEMLALAASLDDCQDFEPGDIIWAKLTGHAMWPAVVLDESLASNCKGLKTFLGGRSVPVQFFGTHDFARVRLQQVKSFLTGLLTDLHSKCKKHSFIEGLEEAKRYLSEQKLPLEMLELQKRCTADDCNNVSGEDGGCTDSGDDCLNAKGTLPSSENIESFPYEIGDLQILSLGKIVKDSASFGDGRFIWPEGYTAVKKFTSVTDPKASAPYKMEVLRDPESKVRPLFRVTVDDGEQFNGYTPSACWSQVYKRIKKMEKDSSEGTVAEGGVEKGYESGSDMFGFSNPKVAKLIQGLSKSKISKKNSICKLGSRRYNNLPLGYRQVHINWFDLDKCNVCHMDEVHARCYGELEPVNGVLWLCTLCRSGAPPPPCCLCPLIGGAMKPTTDGRWAHLACAMWIPETCLADVKRMEPIDGLSRISKDRWKLLCSICGVAYGACIQCSNNSCRVAYHPLCARAAGLCVELENEDRLYLLSVDDDEDQCIRLLSFCKKHRQPSNEHSVADERIVRVAGQCSDYEPPPNPSGCARSEPYDYFGRRGRKEPEALAAASLKRLFVENQPYLVGGYCQHGSLNNLEPSGRGVCSKFFCSQLRLRTSLIDTSNNILSIAEKYTYMRETFRKQLAFGKSRIHGFGIFAKHPYKGGDMVIEYTGELVRPPIADRREHFIYNSLVGAGTYMFRIDDERVIDATRAGSIAHLINHSCAPNCYSRVISVNGDEHIIIFAKRDIKQWEELTYDYRFFSIDERLACYCGFPKCRGIVNDTEAEERAATLYAPRSELIDWRGE</sequence>
<dbReference type="PROSITE" id="PS50868">
    <property type="entry name" value="POST_SET"/>
    <property type="match status" value="1"/>
</dbReference>
<feature type="domain" description="PWWP" evidence="12">
    <location>
        <begin position="307"/>
        <end position="370"/>
    </location>
</feature>
<dbReference type="CDD" id="cd15662">
    <property type="entry name" value="ePHD_ATX1_2_like"/>
    <property type="match status" value="1"/>
</dbReference>
<dbReference type="Pfam" id="PF00856">
    <property type="entry name" value="SET"/>
    <property type="match status" value="1"/>
</dbReference>
<feature type="domain" description="PHD-type" evidence="14">
    <location>
        <begin position="658"/>
        <end position="782"/>
    </location>
</feature>
<dbReference type="PROSITE" id="PS50280">
    <property type="entry name" value="SET"/>
    <property type="match status" value="1"/>
</dbReference>
<dbReference type="OrthoDB" id="308383at2759"/>
<evidence type="ECO:0000259" key="11">
    <source>
        <dbReference type="PROSITE" id="PS50280"/>
    </source>
</evidence>
<dbReference type="Gene3D" id="3.30.160.360">
    <property type="match status" value="1"/>
</dbReference>
<dbReference type="GO" id="GO:0032259">
    <property type="term" value="P:methylation"/>
    <property type="evidence" value="ECO:0007669"/>
    <property type="project" value="UniProtKB-KW"/>
</dbReference>
<dbReference type="PROSITE" id="PS51543">
    <property type="entry name" value="FYRC"/>
    <property type="match status" value="1"/>
</dbReference>
<evidence type="ECO:0000256" key="7">
    <source>
        <dbReference type="ARBA" id="ARBA00022833"/>
    </source>
</evidence>
<dbReference type="Proteomes" id="UP000257109">
    <property type="component" value="Unassembled WGS sequence"/>
</dbReference>
<feature type="region of interest" description="Disordered" evidence="10">
    <location>
        <begin position="68"/>
        <end position="91"/>
    </location>
</feature>
<dbReference type="PANTHER" id="PTHR13793:SF140">
    <property type="entry name" value="HISTONE-LYSINE N-METHYLTRANSFERASE ATX2"/>
    <property type="match status" value="1"/>
</dbReference>
<dbReference type="InterPro" id="IPR000313">
    <property type="entry name" value="PWWP_dom"/>
</dbReference>
<dbReference type="Pfam" id="PF05965">
    <property type="entry name" value="FYRC"/>
    <property type="match status" value="1"/>
</dbReference>
<evidence type="ECO:0000256" key="4">
    <source>
        <dbReference type="ARBA" id="ARBA00022691"/>
    </source>
</evidence>
<dbReference type="GO" id="GO:0010228">
    <property type="term" value="P:vegetative to reproductive phase transition of meristem"/>
    <property type="evidence" value="ECO:0007669"/>
    <property type="project" value="UniProtKB-ARBA"/>
</dbReference>
<feature type="non-terminal residue" evidence="15">
    <location>
        <position position="1"/>
    </location>
</feature>
<keyword evidence="6" id="KW-0863">Zinc-finger</keyword>
<dbReference type="CDD" id="cd10518">
    <property type="entry name" value="SET_SETD1-like"/>
    <property type="match status" value="1"/>
</dbReference>
<evidence type="ECO:0000256" key="9">
    <source>
        <dbReference type="ARBA" id="ARBA00023242"/>
    </source>
</evidence>
<dbReference type="InterPro" id="IPR034732">
    <property type="entry name" value="EPHD"/>
</dbReference>
<dbReference type="GO" id="GO:0006357">
    <property type="term" value="P:regulation of transcription by RNA polymerase II"/>
    <property type="evidence" value="ECO:0007669"/>
    <property type="project" value="TreeGrafter"/>
</dbReference>